<evidence type="ECO:0000256" key="10">
    <source>
        <dbReference type="ARBA" id="ARBA00044900"/>
    </source>
</evidence>
<name>A0A1Y2ERW9_9BASI</name>
<comment type="catalytic activity">
    <reaction evidence="2">
        <text>L-lysyl-L-alanine(out) = L-lysyl-L-alanine(in)</text>
        <dbReference type="Rhea" id="RHEA:79399"/>
        <dbReference type="ChEBI" id="CHEBI:229954"/>
    </reaction>
</comment>
<evidence type="ECO:0000256" key="4">
    <source>
        <dbReference type="ARBA" id="ARBA00044881"/>
    </source>
</evidence>
<comment type="catalytic activity">
    <reaction evidence="11">
        <text>L-arginyl-glycine(out) = L-arginyl-glycine(in)</text>
        <dbReference type="Rhea" id="RHEA:79391"/>
        <dbReference type="ChEBI" id="CHEBI:229955"/>
    </reaction>
</comment>
<comment type="catalytic activity">
    <reaction evidence="8">
        <text>L-aspartyl-L-lysine(out) = L-aspartyl-L-lysine(in)</text>
        <dbReference type="Rhea" id="RHEA:79411"/>
        <dbReference type="ChEBI" id="CHEBI:229953"/>
    </reaction>
</comment>
<evidence type="ECO:0000256" key="5">
    <source>
        <dbReference type="ARBA" id="ARBA00044884"/>
    </source>
</evidence>
<feature type="transmembrane region" description="Helical" evidence="20">
    <location>
        <begin position="283"/>
        <end position="301"/>
    </location>
</feature>
<dbReference type="InParanoid" id="A0A1Y2ERW9"/>
<dbReference type="OrthoDB" id="10255148at2759"/>
<dbReference type="Pfam" id="PF07690">
    <property type="entry name" value="MFS_1"/>
    <property type="match status" value="1"/>
</dbReference>
<dbReference type="STRING" id="106004.A0A1Y2ERW9"/>
<comment type="catalytic activity">
    <reaction evidence="5">
        <text>L-alpha-aminoacyl-L-histidine(out) = L-alpha-aminoacyl-L-histidine(in)</text>
        <dbReference type="Rhea" id="RHEA:79375"/>
        <dbReference type="ChEBI" id="CHEBI:229967"/>
    </reaction>
</comment>
<comment type="catalytic activity">
    <reaction evidence="12">
        <text>L-histidyl-L-alpha-amino acid(out) = L-histidyl-L-alpha-amino acid(in)</text>
        <dbReference type="Rhea" id="RHEA:79379"/>
        <dbReference type="ChEBI" id="CHEBI:229964"/>
    </reaction>
</comment>
<dbReference type="InterPro" id="IPR052187">
    <property type="entry name" value="MFSD1"/>
</dbReference>
<dbReference type="PANTHER" id="PTHR23512:SF12">
    <property type="entry name" value="TRANSPORTER, PUTATIVE (AFU_ORTHOLOGUE AFUA_4G00260)-RELATED"/>
    <property type="match status" value="1"/>
</dbReference>
<evidence type="ECO:0000256" key="13">
    <source>
        <dbReference type="ARBA" id="ARBA00044919"/>
    </source>
</evidence>
<comment type="catalytic activity">
    <reaction evidence="9">
        <text>L-arginyl-L-alpha-amino acid(out) = L-arginyl-L-alpha-amino acid(in)</text>
        <dbReference type="Rhea" id="RHEA:79371"/>
        <dbReference type="ChEBI" id="CHEBI:84315"/>
    </reaction>
</comment>
<comment type="catalytic activity">
    <reaction evidence="4">
        <text>L-alpha-aminoacyl-L-arginine(out) = L-alpha-aminoacyl-L-arginine(in)</text>
        <dbReference type="Rhea" id="RHEA:79367"/>
        <dbReference type="ChEBI" id="CHEBI:229968"/>
    </reaction>
</comment>
<feature type="transmembrane region" description="Helical" evidence="20">
    <location>
        <begin position="249"/>
        <end position="271"/>
    </location>
</feature>
<evidence type="ECO:0000313" key="21">
    <source>
        <dbReference type="EMBL" id="ORY74289.1"/>
    </source>
</evidence>
<evidence type="ECO:0000256" key="9">
    <source>
        <dbReference type="ARBA" id="ARBA00044899"/>
    </source>
</evidence>
<evidence type="ECO:0000256" key="20">
    <source>
        <dbReference type="SAM" id="Phobius"/>
    </source>
</evidence>
<keyword evidence="20" id="KW-1133">Transmembrane helix</keyword>
<evidence type="ECO:0000256" key="14">
    <source>
        <dbReference type="ARBA" id="ARBA00044924"/>
    </source>
</evidence>
<feature type="transmembrane region" description="Helical" evidence="20">
    <location>
        <begin position="158"/>
        <end position="178"/>
    </location>
</feature>
<keyword evidence="20" id="KW-0472">Membrane</keyword>
<comment type="caution">
    <text evidence="21">The sequence shown here is derived from an EMBL/GenBank/DDBJ whole genome shotgun (WGS) entry which is preliminary data.</text>
</comment>
<keyword evidence="20" id="KW-0812">Transmembrane</keyword>
<comment type="catalytic activity">
    <reaction evidence="7">
        <text>L-alpha-aminoacyl-L-lysine(out) = L-alpha-aminoacyl-L-lysine(in)</text>
        <dbReference type="Rhea" id="RHEA:79383"/>
        <dbReference type="ChEBI" id="CHEBI:229966"/>
    </reaction>
</comment>
<evidence type="ECO:0000256" key="19">
    <source>
        <dbReference type="SAM" id="MobiDB-lite"/>
    </source>
</evidence>
<evidence type="ECO:0000256" key="8">
    <source>
        <dbReference type="ARBA" id="ARBA00044898"/>
    </source>
</evidence>
<comment type="subunit">
    <text evidence="18">Homodimer. Interacts with lysosomal protein GLMP (via lumenal domain); the interaction starts while both proteins are still in the endoplasmic reticulum and is required for stabilization of MFSD1 in lysosomes but has no direct effect on its targeting to lysosomes or transporter activity.</text>
</comment>
<comment type="catalytic activity">
    <reaction evidence="6">
        <text>L-lysyl-L-alpha-amino acid(out) = L-lysyl-L-alpha-amino acid(in)</text>
        <dbReference type="Rhea" id="RHEA:79387"/>
        <dbReference type="ChEBI" id="CHEBI:229965"/>
    </reaction>
</comment>
<sequence>MLACACCLSVGSHFGSHLLGPLKTTLKTSESEFAALVSAGSLINTLTPLISGLLVPKFGPAKVGLVSTGLVLLGHLIVCWRERGNGDIDVGGMVSGLLLAGAGASPLSVVQESIILRCSDGHSVAKTVALGLLLGKTASFVSAAVSHPLSQINSRLPFITAATLSAFSFSACFLYYVLERCLVPQTEDEDERLQHLYHTKGRALRLAELKRFPGRFWIYALVCCLVGAWDAFTRLSSSLLQTFYAISPSAAGFAVSAIPFSSIILYPLLGVLIDRHAHALRRLWYLLPTSMALSCLVLLFLTDLVPYWLAFVPSALGLGAGPLMTVLVVPLLVERHQAPTALGAHKSLEQAGGIIVQFGTSLLLKGWADKLLAARAVVTFLLGLFLVQLVVVTVWWRVIRNSRSLRRVDGGVEYTAVVDEEEEEDSGESDGSDLEDEERAVTLDKETRDQLRRSKISFYSAATFIATSWVIFAYNMTLKK</sequence>
<accession>A0A1Y2ERW9</accession>
<evidence type="ECO:0000256" key="6">
    <source>
        <dbReference type="ARBA" id="ARBA00044891"/>
    </source>
</evidence>
<evidence type="ECO:0000256" key="7">
    <source>
        <dbReference type="ARBA" id="ARBA00044893"/>
    </source>
</evidence>
<protein>
    <recommendedName>
        <fullName evidence="15">Lysosomal dipeptide transporter MFSD1</fullName>
    </recommendedName>
    <alternativeName>
        <fullName evidence="16">Major facilitator superfamily domain-containing protein 1</fullName>
    </alternativeName>
</protein>
<comment type="subcellular location">
    <subcellularLocation>
        <location evidence="1">Membrane</location>
        <topology evidence="1">Multi-pass membrane protein</topology>
    </subcellularLocation>
</comment>
<evidence type="ECO:0000256" key="17">
    <source>
        <dbReference type="ARBA" id="ARBA00045709"/>
    </source>
</evidence>
<dbReference type="GO" id="GO:0022857">
    <property type="term" value="F:transmembrane transporter activity"/>
    <property type="evidence" value="ECO:0007669"/>
    <property type="project" value="InterPro"/>
</dbReference>
<organism evidence="21 22">
    <name type="scientific">Leucosporidium creatinivorum</name>
    <dbReference type="NCBI Taxonomy" id="106004"/>
    <lineage>
        <taxon>Eukaryota</taxon>
        <taxon>Fungi</taxon>
        <taxon>Dikarya</taxon>
        <taxon>Basidiomycota</taxon>
        <taxon>Pucciniomycotina</taxon>
        <taxon>Microbotryomycetes</taxon>
        <taxon>Leucosporidiales</taxon>
        <taxon>Leucosporidium</taxon>
    </lineage>
</organism>
<feature type="region of interest" description="Disordered" evidence="19">
    <location>
        <begin position="419"/>
        <end position="446"/>
    </location>
</feature>
<feature type="transmembrane region" description="Helical" evidence="20">
    <location>
        <begin position="212"/>
        <end position="229"/>
    </location>
</feature>
<evidence type="ECO:0000256" key="11">
    <source>
        <dbReference type="ARBA" id="ARBA00044903"/>
    </source>
</evidence>
<gene>
    <name evidence="21" type="ORF">BCR35DRAFT_333425</name>
</gene>
<evidence type="ECO:0000256" key="1">
    <source>
        <dbReference type="ARBA" id="ARBA00004141"/>
    </source>
</evidence>
<dbReference type="EMBL" id="MCGR01000042">
    <property type="protein sequence ID" value="ORY74289.1"/>
    <property type="molecule type" value="Genomic_DNA"/>
</dbReference>
<dbReference type="InterPro" id="IPR036259">
    <property type="entry name" value="MFS_trans_sf"/>
</dbReference>
<evidence type="ECO:0000256" key="18">
    <source>
        <dbReference type="ARBA" id="ARBA00046376"/>
    </source>
</evidence>
<dbReference type="InterPro" id="IPR011701">
    <property type="entry name" value="MFS"/>
</dbReference>
<proteinExistence type="predicted"/>
<dbReference type="Gene3D" id="1.20.1250.20">
    <property type="entry name" value="MFS general substrate transporter like domains"/>
    <property type="match status" value="2"/>
</dbReference>
<feature type="transmembrane region" description="Helical" evidence="20">
    <location>
        <begin position="374"/>
        <end position="396"/>
    </location>
</feature>
<evidence type="ECO:0000256" key="3">
    <source>
        <dbReference type="ARBA" id="ARBA00044878"/>
    </source>
</evidence>
<dbReference type="Proteomes" id="UP000193467">
    <property type="component" value="Unassembled WGS sequence"/>
</dbReference>
<comment type="catalytic activity">
    <reaction evidence="3">
        <text>L-histidyl-glycine(out) = L-histidyl-glycine(in)</text>
        <dbReference type="Rhea" id="RHEA:79395"/>
        <dbReference type="ChEBI" id="CHEBI:229957"/>
    </reaction>
</comment>
<feature type="transmembrane region" description="Helical" evidence="20">
    <location>
        <begin position="456"/>
        <end position="474"/>
    </location>
</feature>
<evidence type="ECO:0000256" key="2">
    <source>
        <dbReference type="ARBA" id="ARBA00044876"/>
    </source>
</evidence>
<feature type="compositionally biased region" description="Acidic residues" evidence="19">
    <location>
        <begin position="419"/>
        <end position="438"/>
    </location>
</feature>
<evidence type="ECO:0000256" key="15">
    <source>
        <dbReference type="ARBA" id="ARBA00044985"/>
    </source>
</evidence>
<reference evidence="21 22" key="1">
    <citation type="submission" date="2016-07" db="EMBL/GenBank/DDBJ databases">
        <title>Pervasive Adenine N6-methylation of Active Genes in Fungi.</title>
        <authorList>
            <consortium name="DOE Joint Genome Institute"/>
            <person name="Mondo S.J."/>
            <person name="Dannebaum R.O."/>
            <person name="Kuo R.C."/>
            <person name="Labutti K."/>
            <person name="Haridas S."/>
            <person name="Kuo A."/>
            <person name="Salamov A."/>
            <person name="Ahrendt S.R."/>
            <person name="Lipzen A."/>
            <person name="Sullivan W."/>
            <person name="Andreopoulos W.B."/>
            <person name="Clum A."/>
            <person name="Lindquist E."/>
            <person name="Daum C."/>
            <person name="Ramamoorthy G.K."/>
            <person name="Gryganskyi A."/>
            <person name="Culley D."/>
            <person name="Magnuson J.K."/>
            <person name="James T.Y."/>
            <person name="O'Malley M.A."/>
            <person name="Stajich J.E."/>
            <person name="Spatafora J.W."/>
            <person name="Visel A."/>
            <person name="Grigoriev I.V."/>
        </authorList>
    </citation>
    <scope>NUCLEOTIDE SEQUENCE [LARGE SCALE GENOMIC DNA]</scope>
    <source>
        <strain evidence="21 22">62-1032</strain>
    </source>
</reference>
<keyword evidence="22" id="KW-1185">Reference proteome</keyword>
<dbReference type="SUPFAM" id="SSF103473">
    <property type="entry name" value="MFS general substrate transporter"/>
    <property type="match status" value="1"/>
</dbReference>
<evidence type="ECO:0000256" key="12">
    <source>
        <dbReference type="ARBA" id="ARBA00044912"/>
    </source>
</evidence>
<evidence type="ECO:0000256" key="16">
    <source>
        <dbReference type="ARBA" id="ARBA00045018"/>
    </source>
</evidence>
<comment type="catalytic activity">
    <reaction evidence="13">
        <text>L-alanyl-L-lysine(out) = L-alanyl-L-lysine(in)</text>
        <dbReference type="Rhea" id="RHEA:79415"/>
        <dbReference type="ChEBI" id="CHEBI:192470"/>
    </reaction>
</comment>
<comment type="catalytic activity">
    <reaction evidence="14">
        <text>L-lysyl-glycine(out) = L-lysyl-glycine(in)</text>
        <dbReference type="Rhea" id="RHEA:79407"/>
        <dbReference type="ChEBI" id="CHEBI:191202"/>
    </reaction>
</comment>
<comment type="function">
    <text evidence="17">Lysosomal dipeptide uniporter that selectively exports lysine, arginine or histidine-containing dipeptides with a net positive charge from the lysosome lumen into the cytosol. Could play a role in a specific type of protein O-glycosylation indirectly regulating macrophages migration and tissue invasion. Also essential for liver homeostasis.</text>
</comment>
<dbReference type="AlphaFoldDB" id="A0A1Y2ERW9"/>
<dbReference type="GO" id="GO:0016020">
    <property type="term" value="C:membrane"/>
    <property type="evidence" value="ECO:0007669"/>
    <property type="project" value="UniProtKB-SubCell"/>
</dbReference>
<evidence type="ECO:0000313" key="22">
    <source>
        <dbReference type="Proteomes" id="UP000193467"/>
    </source>
</evidence>
<dbReference type="PANTHER" id="PTHR23512">
    <property type="entry name" value="MAJOR FACILITATOR SUPERFAMILY DOMAIN-CONTAINING PROTEIN 1"/>
    <property type="match status" value="1"/>
</dbReference>
<feature type="transmembrane region" description="Helical" evidence="20">
    <location>
        <begin position="34"/>
        <end position="56"/>
    </location>
</feature>
<comment type="catalytic activity">
    <reaction evidence="10">
        <text>L-lysyl-L-lysine(out) = L-lysyl-L-lysine(in)</text>
        <dbReference type="Rhea" id="RHEA:79403"/>
        <dbReference type="ChEBI" id="CHEBI:229956"/>
    </reaction>
</comment>